<evidence type="ECO:0000256" key="3">
    <source>
        <dbReference type="ARBA" id="ARBA00022448"/>
    </source>
</evidence>
<comment type="similarity">
    <text evidence="2">Belongs to the STXBP/unc-18/SEC1 family.</text>
</comment>
<dbReference type="InterPro" id="IPR043127">
    <property type="entry name" value="Sec-1-like_dom3a"/>
</dbReference>
<dbReference type="Gene3D" id="3.40.50.1910">
    <property type="match status" value="1"/>
</dbReference>
<feature type="non-terminal residue" evidence="8">
    <location>
        <position position="593"/>
    </location>
</feature>
<name>A0A3E2HLG1_SCYLI</name>
<evidence type="ECO:0000313" key="8">
    <source>
        <dbReference type="EMBL" id="RFU33881.1"/>
    </source>
</evidence>
<dbReference type="OrthoDB" id="10266265at2759"/>
<keyword evidence="4" id="KW-0653">Protein transport</keyword>
<keyword evidence="5" id="KW-0472">Membrane</keyword>
<dbReference type="GO" id="GO:0031410">
    <property type="term" value="C:cytoplasmic vesicle"/>
    <property type="evidence" value="ECO:0007669"/>
    <property type="project" value="UniProtKB-ARBA"/>
</dbReference>
<dbReference type="Pfam" id="PF00995">
    <property type="entry name" value="Sec1"/>
    <property type="match status" value="1"/>
</dbReference>
<dbReference type="GO" id="GO:0015031">
    <property type="term" value="P:protein transport"/>
    <property type="evidence" value="ECO:0007669"/>
    <property type="project" value="UniProtKB-KW"/>
</dbReference>
<dbReference type="Gene3D" id="3.90.830.10">
    <property type="entry name" value="Syntaxin Binding Protein 1, Chain A, domain 2"/>
    <property type="match status" value="1"/>
</dbReference>
<dbReference type="FunFam" id="3.90.830.10:FF:000002">
    <property type="entry name" value="Vacuolar protein sorting-associated protein 45"/>
    <property type="match status" value="1"/>
</dbReference>
<dbReference type="Gene3D" id="3.40.50.2060">
    <property type="match status" value="1"/>
</dbReference>
<accession>A0A3E2HLG1</accession>
<gene>
    <name evidence="8" type="ORF">B7463_g2453</name>
</gene>
<dbReference type="PANTHER" id="PTHR11679">
    <property type="entry name" value="VESICLE PROTEIN SORTING-ASSOCIATED"/>
    <property type="match status" value="1"/>
</dbReference>
<dbReference type="AlphaFoldDB" id="A0A3E2HLG1"/>
<dbReference type="InterPro" id="IPR027482">
    <property type="entry name" value="Sec1-like_dom2"/>
</dbReference>
<dbReference type="InterPro" id="IPR043154">
    <property type="entry name" value="Sec-1-like_dom1"/>
</dbReference>
<proteinExistence type="inferred from homology"/>
<evidence type="ECO:0000313" key="9">
    <source>
        <dbReference type="Proteomes" id="UP000258309"/>
    </source>
</evidence>
<evidence type="ECO:0000256" key="2">
    <source>
        <dbReference type="ARBA" id="ARBA00009884"/>
    </source>
</evidence>
<evidence type="ECO:0000256" key="7">
    <source>
        <dbReference type="SAM" id="MobiDB-lite"/>
    </source>
</evidence>
<comment type="subcellular location">
    <subcellularLocation>
        <location evidence="1">Endomembrane system</location>
        <topology evidence="1">Peripheral membrane protein</topology>
    </subcellularLocation>
</comment>
<organism evidence="8 9">
    <name type="scientific">Scytalidium lignicola</name>
    <name type="common">Hyphomycete</name>
    <dbReference type="NCBI Taxonomy" id="5539"/>
    <lineage>
        <taxon>Eukaryota</taxon>
        <taxon>Fungi</taxon>
        <taxon>Dikarya</taxon>
        <taxon>Ascomycota</taxon>
        <taxon>Pezizomycotina</taxon>
        <taxon>Leotiomycetes</taxon>
        <taxon>Leotiomycetes incertae sedis</taxon>
        <taxon>Scytalidium</taxon>
    </lineage>
</organism>
<keyword evidence="9" id="KW-1185">Reference proteome</keyword>
<evidence type="ECO:0000256" key="5">
    <source>
        <dbReference type="ARBA" id="ARBA00023136"/>
    </source>
</evidence>
<reference evidence="8 9" key="1">
    <citation type="submission" date="2018-05" db="EMBL/GenBank/DDBJ databases">
        <title>Draft genome sequence of Scytalidium lignicola DSM 105466, a ubiquitous saprotrophic fungus.</title>
        <authorList>
            <person name="Buettner E."/>
            <person name="Gebauer A.M."/>
            <person name="Hofrichter M."/>
            <person name="Liers C."/>
            <person name="Kellner H."/>
        </authorList>
    </citation>
    <scope>NUCLEOTIDE SEQUENCE [LARGE SCALE GENOMIC DNA]</scope>
    <source>
        <strain evidence="8 9">DSM 105466</strain>
    </source>
</reference>
<dbReference type="GO" id="GO:0012505">
    <property type="term" value="C:endomembrane system"/>
    <property type="evidence" value="ECO:0007669"/>
    <property type="project" value="UniProtKB-SubCell"/>
</dbReference>
<dbReference type="GO" id="GO:0016192">
    <property type="term" value="P:vesicle-mediated transport"/>
    <property type="evidence" value="ECO:0007669"/>
    <property type="project" value="InterPro"/>
</dbReference>
<feature type="region of interest" description="Disordered" evidence="7">
    <location>
        <begin position="570"/>
        <end position="593"/>
    </location>
</feature>
<evidence type="ECO:0000256" key="4">
    <source>
        <dbReference type="ARBA" id="ARBA00022927"/>
    </source>
</evidence>
<dbReference type="OMA" id="VHQLNNA"/>
<dbReference type="InterPro" id="IPR036045">
    <property type="entry name" value="Sec1-like_sf"/>
</dbReference>
<sequence>MDVVQAVSGYISKMVSAGDSASGTPSGKMKILLLDSETVSIVSTAITQSALLNHEVYLIDRLDNQNREKMRHLRCLCFVRPSSDSIQYLIDEFREPKYGEYNIYFSNVVKKSSLERLAEADDHEVVRVVQEHFADYLVVNPDLFTLDLGFPKQRIWSGNPDTWNLDALQRSTEGVIGVLLSLKKKPLIRYEKNSLLAKKLATEVRYHITQEDQLFDFRKVDTPPILLILDRRDDPITPLLTQWTYQAMVHELLGIRNGRVDLSEVPDVRPELKEVVLSQDQDPFFKKNMFLNFGDLGGNIKDYVEQYQSKTKNSSNIESIADMKRFIEEYPEFRKLSGNVSKHVTLVGELSRRVGEEDLLEVSEVEQSLACNDNHANDLKNVQRLIQSPNVTPDSKLRLVALYSLRYDKHPSNALSVLVDLLSAAGNVPQRRIDLVAKLLIYHSSLQQAQTAGGISDIFESAGIFSGARDRFKGLKGVENVYTQHSPRLELTLQNLIKGRLRDQQYPFVEGGGSTREKPQDIIVFIIGGVTFEEAKTVSHINASAPGVRIVLGGTTIHNSTTFLEEMEDAVSSWPEPAPTTAAGRLRRETGRR</sequence>
<dbReference type="STRING" id="5539.A0A3E2HLG1"/>
<evidence type="ECO:0000256" key="6">
    <source>
        <dbReference type="ARBA" id="ARBA00073001"/>
    </source>
</evidence>
<dbReference type="Gene3D" id="1.25.40.60">
    <property type="match status" value="1"/>
</dbReference>
<feature type="non-terminal residue" evidence="8">
    <location>
        <position position="1"/>
    </location>
</feature>
<protein>
    <recommendedName>
        <fullName evidence="6">Vacuolar protein sorting-associated protein 45</fullName>
    </recommendedName>
</protein>
<evidence type="ECO:0000256" key="1">
    <source>
        <dbReference type="ARBA" id="ARBA00004184"/>
    </source>
</evidence>
<dbReference type="Proteomes" id="UP000258309">
    <property type="component" value="Unassembled WGS sequence"/>
</dbReference>
<keyword evidence="3" id="KW-0813">Transport</keyword>
<dbReference type="SUPFAM" id="SSF56815">
    <property type="entry name" value="Sec1/munc18-like (SM) proteins"/>
    <property type="match status" value="1"/>
</dbReference>
<dbReference type="EMBL" id="NCSJ02000028">
    <property type="protein sequence ID" value="RFU33881.1"/>
    <property type="molecule type" value="Genomic_DNA"/>
</dbReference>
<dbReference type="PIRSF" id="PIRSF005715">
    <property type="entry name" value="VPS45_Sec1"/>
    <property type="match status" value="1"/>
</dbReference>
<dbReference type="InterPro" id="IPR001619">
    <property type="entry name" value="Sec1-like"/>
</dbReference>
<comment type="caution">
    <text evidence="8">The sequence shown here is derived from an EMBL/GenBank/DDBJ whole genome shotgun (WGS) entry which is preliminary data.</text>
</comment>